<evidence type="ECO:0000313" key="3">
    <source>
        <dbReference type="Proteomes" id="UP000195011"/>
    </source>
</evidence>
<feature type="region of interest" description="Disordered" evidence="1">
    <location>
        <begin position="91"/>
        <end position="113"/>
    </location>
</feature>
<reference evidence="2 3" key="1">
    <citation type="submission" date="2016-08" db="EMBL/GenBank/DDBJ databases">
        <title>Genome sequence of Clavibacter michiganensis spp strain CFBP8017.</title>
        <authorList>
            <person name="Thapa S.P."/>
            <person name="Coaker G."/>
            <person name="Jacques M.-A."/>
        </authorList>
    </citation>
    <scope>NUCLEOTIDE SEQUENCE [LARGE SCALE GENOMIC DNA]</scope>
    <source>
        <strain evidence="2">CFBP8017</strain>
    </source>
</reference>
<evidence type="ECO:0000256" key="1">
    <source>
        <dbReference type="SAM" id="MobiDB-lite"/>
    </source>
</evidence>
<accession>A0A251YVW1</accession>
<name>A0A251YVW1_9MICO</name>
<dbReference type="AlphaFoldDB" id="A0A251YVW1"/>
<gene>
    <name evidence="2" type="ORF">BFL36_01460</name>
</gene>
<organism evidence="2 3">
    <name type="scientific">Clavibacter michiganensis</name>
    <dbReference type="NCBI Taxonomy" id="28447"/>
    <lineage>
        <taxon>Bacteria</taxon>
        <taxon>Bacillati</taxon>
        <taxon>Actinomycetota</taxon>
        <taxon>Actinomycetes</taxon>
        <taxon>Micrococcales</taxon>
        <taxon>Microbacteriaceae</taxon>
        <taxon>Clavibacter</taxon>
    </lineage>
</organism>
<dbReference type="Proteomes" id="UP000195011">
    <property type="component" value="Unassembled WGS sequence"/>
</dbReference>
<sequence>MKHITYAEKSLLMGDDAADALLEYAAALATHGRGDSVTLRALSSDGDEVDATFLLTAGSPLMAETATTTLPEPDNAGPVAAMLAAVARMERPEPVSAADDADGLPDLDRYLLE</sequence>
<evidence type="ECO:0000313" key="2">
    <source>
        <dbReference type="EMBL" id="OUE28387.1"/>
    </source>
</evidence>
<comment type="caution">
    <text evidence="2">The sequence shown here is derived from an EMBL/GenBank/DDBJ whole genome shotgun (WGS) entry which is preliminary data.</text>
</comment>
<protein>
    <submittedName>
        <fullName evidence="2">Uncharacterized protein</fullName>
    </submittedName>
</protein>
<dbReference type="RefSeq" id="WP_086516245.1">
    <property type="nucleotide sequence ID" value="NZ_MDJY01000010.1"/>
</dbReference>
<proteinExistence type="predicted"/>
<dbReference type="EMBL" id="MDJY01000010">
    <property type="protein sequence ID" value="OUE28387.1"/>
    <property type="molecule type" value="Genomic_DNA"/>
</dbReference>